<evidence type="ECO:0000313" key="17">
    <source>
        <dbReference type="EMBL" id="KAK5639269.1"/>
    </source>
</evidence>
<sequence length="458" mass="53221">MCFLLIGLGLLIIVLFAKWRQENLEYIELINKIPGPPTDFLILLSSKNNLKKSKVYEFLQVWLGTGLLTSKGAKWHYRRKLLTPAFHFGILQQFSKVMFDEADVLVSKLEKECHKAMTSIELFLGDFTLRTICETAMGTRLQKNDERSKEYITAIYKMGQVIVDRIKRPWLFIEFLYYFSELRRQENKLIQILHSFTIDVIEKRKLDFNKDVYIQPKGSKSESKEPKKRLALLDLLLNFKNQGADIGDEGIREEVDTFTFEGHETTSTSIQFALLLLANNPNIQEKVAEEIHSLVGNSNRQFTYSDIQEMRYLEMTIKESLRLFPGVPIIARMLTSDLMTASKYFIPKDTVVHVQIYALHRNPIIYPDPEKFDPERFSPENSRGRHPFAYIPFSAGPRNCIGQRFAMLELKIAIASILRNFRVLPVDTPSDLKLMMHLVLKNSKPLSVQFRKRIYPQL</sequence>
<keyword evidence="12 15" id="KW-0503">Monooxygenase</keyword>
<evidence type="ECO:0000256" key="2">
    <source>
        <dbReference type="ARBA" id="ARBA00003690"/>
    </source>
</evidence>
<evidence type="ECO:0000256" key="8">
    <source>
        <dbReference type="ARBA" id="ARBA00022824"/>
    </source>
</evidence>
<evidence type="ECO:0000256" key="16">
    <source>
        <dbReference type="SAM" id="SignalP"/>
    </source>
</evidence>
<evidence type="ECO:0000256" key="7">
    <source>
        <dbReference type="ARBA" id="ARBA00022723"/>
    </source>
</evidence>
<evidence type="ECO:0008006" key="19">
    <source>
        <dbReference type="Google" id="ProtNLM"/>
    </source>
</evidence>
<evidence type="ECO:0000256" key="6">
    <source>
        <dbReference type="ARBA" id="ARBA00022617"/>
    </source>
</evidence>
<dbReference type="PROSITE" id="PS00086">
    <property type="entry name" value="CYTOCHROME_P450"/>
    <property type="match status" value="1"/>
</dbReference>
<dbReference type="InterPro" id="IPR001128">
    <property type="entry name" value="Cyt_P450"/>
</dbReference>
<dbReference type="PANTHER" id="PTHR24291">
    <property type="entry name" value="CYTOCHROME P450 FAMILY 4"/>
    <property type="match status" value="1"/>
</dbReference>
<evidence type="ECO:0000256" key="10">
    <source>
        <dbReference type="ARBA" id="ARBA00023002"/>
    </source>
</evidence>
<evidence type="ECO:0000256" key="4">
    <source>
        <dbReference type="ARBA" id="ARBA00004406"/>
    </source>
</evidence>
<evidence type="ECO:0000256" key="15">
    <source>
        <dbReference type="RuleBase" id="RU000461"/>
    </source>
</evidence>
<comment type="function">
    <text evidence="2">May be involved in the metabolism of insect hormones and in the breakdown of synthetic insecticides.</text>
</comment>
<evidence type="ECO:0000256" key="11">
    <source>
        <dbReference type="ARBA" id="ARBA00023004"/>
    </source>
</evidence>
<organism evidence="17 18">
    <name type="scientific">Pyrocoelia pectoralis</name>
    <dbReference type="NCBI Taxonomy" id="417401"/>
    <lineage>
        <taxon>Eukaryota</taxon>
        <taxon>Metazoa</taxon>
        <taxon>Ecdysozoa</taxon>
        <taxon>Arthropoda</taxon>
        <taxon>Hexapoda</taxon>
        <taxon>Insecta</taxon>
        <taxon>Pterygota</taxon>
        <taxon>Neoptera</taxon>
        <taxon>Endopterygota</taxon>
        <taxon>Coleoptera</taxon>
        <taxon>Polyphaga</taxon>
        <taxon>Elateriformia</taxon>
        <taxon>Elateroidea</taxon>
        <taxon>Lampyridae</taxon>
        <taxon>Lampyrinae</taxon>
        <taxon>Pyrocoelia</taxon>
    </lineage>
</organism>
<dbReference type="Gene3D" id="1.10.630.10">
    <property type="entry name" value="Cytochrome P450"/>
    <property type="match status" value="1"/>
</dbReference>
<dbReference type="InterPro" id="IPR017972">
    <property type="entry name" value="Cyt_P450_CS"/>
</dbReference>
<dbReference type="InterPro" id="IPR036396">
    <property type="entry name" value="Cyt_P450_sf"/>
</dbReference>
<dbReference type="InterPro" id="IPR050196">
    <property type="entry name" value="Cytochrome_P450_Monoox"/>
</dbReference>
<keyword evidence="9" id="KW-0492">Microsome</keyword>
<dbReference type="PANTHER" id="PTHR24291:SF189">
    <property type="entry name" value="CYTOCHROME P450 4C3-RELATED"/>
    <property type="match status" value="1"/>
</dbReference>
<dbReference type="Proteomes" id="UP001329430">
    <property type="component" value="Chromosome 9"/>
</dbReference>
<dbReference type="SUPFAM" id="SSF48264">
    <property type="entry name" value="Cytochrome P450"/>
    <property type="match status" value="1"/>
</dbReference>
<protein>
    <recommendedName>
        <fullName evidence="19">Cytochrome P450</fullName>
    </recommendedName>
</protein>
<comment type="subcellular location">
    <subcellularLocation>
        <location evidence="4">Endoplasmic reticulum membrane</location>
        <topology evidence="4">Peripheral membrane protein</topology>
    </subcellularLocation>
    <subcellularLocation>
        <location evidence="3">Microsome membrane</location>
        <topology evidence="3">Peripheral membrane protein</topology>
    </subcellularLocation>
</comment>
<keyword evidence="7 14" id="KW-0479">Metal-binding</keyword>
<keyword evidence="8" id="KW-0256">Endoplasmic reticulum</keyword>
<reference evidence="17 18" key="1">
    <citation type="journal article" date="2024" name="Insects">
        <title>An Improved Chromosome-Level Genome Assembly of the Firefly Pyrocoelia pectoralis.</title>
        <authorList>
            <person name="Fu X."/>
            <person name="Meyer-Rochow V.B."/>
            <person name="Ballantyne L."/>
            <person name="Zhu X."/>
        </authorList>
    </citation>
    <scope>NUCLEOTIDE SEQUENCE [LARGE SCALE GENOMIC DNA]</scope>
    <source>
        <strain evidence="17">XCY_ONT2</strain>
    </source>
</reference>
<gene>
    <name evidence="17" type="ORF">RI129_011761</name>
</gene>
<evidence type="ECO:0000256" key="9">
    <source>
        <dbReference type="ARBA" id="ARBA00022848"/>
    </source>
</evidence>
<dbReference type="AlphaFoldDB" id="A0AAN7V8I6"/>
<evidence type="ECO:0000256" key="13">
    <source>
        <dbReference type="ARBA" id="ARBA00023136"/>
    </source>
</evidence>
<dbReference type="CDD" id="cd20628">
    <property type="entry name" value="CYP4"/>
    <property type="match status" value="1"/>
</dbReference>
<keyword evidence="6 14" id="KW-0349">Heme</keyword>
<dbReference type="EMBL" id="JAVRBK010000009">
    <property type="protein sequence ID" value="KAK5639269.1"/>
    <property type="molecule type" value="Genomic_DNA"/>
</dbReference>
<dbReference type="PRINTS" id="PR00463">
    <property type="entry name" value="EP450I"/>
</dbReference>
<keyword evidence="11 14" id="KW-0408">Iron</keyword>
<evidence type="ECO:0000256" key="5">
    <source>
        <dbReference type="ARBA" id="ARBA00010617"/>
    </source>
</evidence>
<name>A0AAN7V8I6_9COLE</name>
<comment type="cofactor">
    <cofactor evidence="1 14">
        <name>heme</name>
        <dbReference type="ChEBI" id="CHEBI:30413"/>
    </cofactor>
</comment>
<comment type="caution">
    <text evidence="17">The sequence shown here is derived from an EMBL/GenBank/DDBJ whole genome shotgun (WGS) entry which is preliminary data.</text>
</comment>
<evidence type="ECO:0000256" key="1">
    <source>
        <dbReference type="ARBA" id="ARBA00001971"/>
    </source>
</evidence>
<evidence type="ECO:0000256" key="12">
    <source>
        <dbReference type="ARBA" id="ARBA00023033"/>
    </source>
</evidence>
<feature type="chain" id="PRO_5042830508" description="Cytochrome P450" evidence="16">
    <location>
        <begin position="18"/>
        <end position="458"/>
    </location>
</feature>
<feature type="binding site" description="axial binding residue" evidence="14">
    <location>
        <position position="400"/>
    </location>
    <ligand>
        <name>heme</name>
        <dbReference type="ChEBI" id="CHEBI:30413"/>
    </ligand>
    <ligandPart>
        <name>Fe</name>
        <dbReference type="ChEBI" id="CHEBI:18248"/>
    </ligandPart>
</feature>
<dbReference type="GO" id="GO:0016705">
    <property type="term" value="F:oxidoreductase activity, acting on paired donors, with incorporation or reduction of molecular oxygen"/>
    <property type="evidence" value="ECO:0007669"/>
    <property type="project" value="InterPro"/>
</dbReference>
<keyword evidence="13" id="KW-0472">Membrane</keyword>
<evidence type="ECO:0000313" key="18">
    <source>
        <dbReference type="Proteomes" id="UP001329430"/>
    </source>
</evidence>
<dbReference type="PRINTS" id="PR00385">
    <property type="entry name" value="P450"/>
</dbReference>
<proteinExistence type="inferred from homology"/>
<keyword evidence="18" id="KW-1185">Reference proteome</keyword>
<dbReference type="InterPro" id="IPR002401">
    <property type="entry name" value="Cyt_P450_E_grp-I"/>
</dbReference>
<keyword evidence="16" id="KW-0732">Signal</keyword>
<dbReference type="GO" id="GO:0020037">
    <property type="term" value="F:heme binding"/>
    <property type="evidence" value="ECO:0007669"/>
    <property type="project" value="InterPro"/>
</dbReference>
<comment type="similarity">
    <text evidence="5 15">Belongs to the cytochrome P450 family.</text>
</comment>
<evidence type="ECO:0000256" key="14">
    <source>
        <dbReference type="PIRSR" id="PIRSR602401-1"/>
    </source>
</evidence>
<dbReference type="GO" id="GO:0004497">
    <property type="term" value="F:monooxygenase activity"/>
    <property type="evidence" value="ECO:0007669"/>
    <property type="project" value="UniProtKB-KW"/>
</dbReference>
<keyword evidence="10 15" id="KW-0560">Oxidoreductase</keyword>
<dbReference type="GO" id="GO:0005506">
    <property type="term" value="F:iron ion binding"/>
    <property type="evidence" value="ECO:0007669"/>
    <property type="project" value="InterPro"/>
</dbReference>
<feature type="signal peptide" evidence="16">
    <location>
        <begin position="1"/>
        <end position="17"/>
    </location>
</feature>
<evidence type="ECO:0000256" key="3">
    <source>
        <dbReference type="ARBA" id="ARBA00004174"/>
    </source>
</evidence>
<dbReference type="Pfam" id="PF00067">
    <property type="entry name" value="p450"/>
    <property type="match status" value="1"/>
</dbReference>
<dbReference type="GO" id="GO:0005789">
    <property type="term" value="C:endoplasmic reticulum membrane"/>
    <property type="evidence" value="ECO:0007669"/>
    <property type="project" value="UniProtKB-SubCell"/>
</dbReference>
<accession>A0AAN7V8I6</accession>